<feature type="non-terminal residue" evidence="2">
    <location>
        <position position="1"/>
    </location>
</feature>
<evidence type="ECO:0000313" key="2">
    <source>
        <dbReference type="EMBL" id="EGZ07493.1"/>
    </source>
</evidence>
<organism evidence="2 3">
    <name type="scientific">Phytophthora sojae (strain P6497)</name>
    <name type="common">Soybean stem and root rot agent</name>
    <name type="synonym">Phytophthora megasperma f. sp. glycines</name>
    <dbReference type="NCBI Taxonomy" id="1094619"/>
    <lineage>
        <taxon>Eukaryota</taxon>
        <taxon>Sar</taxon>
        <taxon>Stramenopiles</taxon>
        <taxon>Oomycota</taxon>
        <taxon>Peronosporomycetes</taxon>
        <taxon>Peronosporales</taxon>
        <taxon>Peronosporaceae</taxon>
        <taxon>Phytophthora</taxon>
    </lineage>
</organism>
<dbReference type="Proteomes" id="UP000002640">
    <property type="component" value="Unassembled WGS sequence"/>
</dbReference>
<dbReference type="OMA" id="IDAMYKP"/>
<dbReference type="EMBL" id="JH159162">
    <property type="protein sequence ID" value="EGZ07493.1"/>
    <property type="molecule type" value="Genomic_DNA"/>
</dbReference>
<dbReference type="InParanoid" id="G5AA64"/>
<accession>G5AA64</accession>
<keyword evidence="3" id="KW-1185">Reference proteome</keyword>
<sequence length="94" mass="10829">QSTKLLLYRLDRDPATYVLYLDATYKLSQVEYPVMFVAISDCMSSFQLVAFFILSQKTEHHFAEALAMYRRMYTLVTNKQLSVSYVIADAGKAQ</sequence>
<gene>
    <name evidence="2" type="ORF">PHYSODRAFT_528083</name>
</gene>
<protein>
    <recommendedName>
        <fullName evidence="1">MULE transposase domain-containing protein</fullName>
    </recommendedName>
</protein>
<dbReference type="InterPro" id="IPR018289">
    <property type="entry name" value="MULE_transposase_dom"/>
</dbReference>
<proteinExistence type="predicted"/>
<dbReference type="Pfam" id="PF10551">
    <property type="entry name" value="MULE"/>
    <property type="match status" value="1"/>
</dbReference>
<name>G5AA64_PHYSP</name>
<dbReference type="KEGG" id="psoj:PHYSODRAFT_528083"/>
<dbReference type="AlphaFoldDB" id="G5AA64"/>
<dbReference type="GeneID" id="20661204"/>
<evidence type="ECO:0000313" key="3">
    <source>
        <dbReference type="Proteomes" id="UP000002640"/>
    </source>
</evidence>
<evidence type="ECO:0000259" key="1">
    <source>
        <dbReference type="Pfam" id="PF10551"/>
    </source>
</evidence>
<feature type="domain" description="MULE transposase" evidence="1">
    <location>
        <begin position="18"/>
        <end position="93"/>
    </location>
</feature>
<reference evidence="2 3" key="1">
    <citation type="journal article" date="2006" name="Science">
        <title>Phytophthora genome sequences uncover evolutionary origins and mechanisms of pathogenesis.</title>
        <authorList>
            <person name="Tyler B.M."/>
            <person name="Tripathy S."/>
            <person name="Zhang X."/>
            <person name="Dehal P."/>
            <person name="Jiang R.H."/>
            <person name="Aerts A."/>
            <person name="Arredondo F.D."/>
            <person name="Baxter L."/>
            <person name="Bensasson D."/>
            <person name="Beynon J.L."/>
            <person name="Chapman J."/>
            <person name="Damasceno C.M."/>
            <person name="Dorrance A.E."/>
            <person name="Dou D."/>
            <person name="Dickerman A.W."/>
            <person name="Dubchak I.L."/>
            <person name="Garbelotto M."/>
            <person name="Gijzen M."/>
            <person name="Gordon S.G."/>
            <person name="Govers F."/>
            <person name="Grunwald N.J."/>
            <person name="Huang W."/>
            <person name="Ivors K.L."/>
            <person name="Jones R.W."/>
            <person name="Kamoun S."/>
            <person name="Krampis K."/>
            <person name="Lamour K.H."/>
            <person name="Lee M.K."/>
            <person name="McDonald W.H."/>
            <person name="Medina M."/>
            <person name="Meijer H.J."/>
            <person name="Nordberg E.K."/>
            <person name="Maclean D.J."/>
            <person name="Ospina-Giraldo M.D."/>
            <person name="Morris P.F."/>
            <person name="Phuntumart V."/>
            <person name="Putnam N.H."/>
            <person name="Rash S."/>
            <person name="Rose J.K."/>
            <person name="Sakihama Y."/>
            <person name="Salamov A.A."/>
            <person name="Savidor A."/>
            <person name="Scheuring C.F."/>
            <person name="Smith B.M."/>
            <person name="Sobral B.W."/>
            <person name="Terry A."/>
            <person name="Torto-Alalibo T.A."/>
            <person name="Win J."/>
            <person name="Xu Z."/>
            <person name="Zhang H."/>
            <person name="Grigoriev I.V."/>
            <person name="Rokhsar D.S."/>
            <person name="Boore J.L."/>
        </authorList>
    </citation>
    <scope>NUCLEOTIDE SEQUENCE [LARGE SCALE GENOMIC DNA]</scope>
    <source>
        <strain evidence="2 3">P6497</strain>
    </source>
</reference>
<dbReference type="RefSeq" id="XP_009537059.1">
    <property type="nucleotide sequence ID" value="XM_009538764.1"/>
</dbReference>